<evidence type="ECO:0000313" key="2">
    <source>
        <dbReference type="Proteomes" id="UP000789901"/>
    </source>
</evidence>
<reference evidence="1 2" key="1">
    <citation type="submission" date="2021-06" db="EMBL/GenBank/DDBJ databases">
        <authorList>
            <person name="Kallberg Y."/>
            <person name="Tangrot J."/>
            <person name="Rosling A."/>
        </authorList>
    </citation>
    <scope>NUCLEOTIDE SEQUENCE [LARGE SCALE GENOMIC DNA]</scope>
    <source>
        <strain evidence="1 2">120-4 pot B 10/14</strain>
    </source>
</reference>
<sequence>INNSSNSNKFVIDHSIKYSKYNFKLQIYEKHSELLFPLIKLETYYILISKQAPNEQVFKTNNKISVFFKNLPNWIKRNYEKEIEKGCKVYEDKENISINNDNFT</sequence>
<comment type="caution">
    <text evidence="1">The sequence shown here is derived from an EMBL/GenBank/DDBJ whole genome shotgun (WGS) entry which is preliminary data.</text>
</comment>
<name>A0ABN7XA33_GIGMA</name>
<evidence type="ECO:0000313" key="1">
    <source>
        <dbReference type="EMBL" id="CAG8851371.1"/>
    </source>
</evidence>
<dbReference type="EMBL" id="CAJVQB010105708">
    <property type="protein sequence ID" value="CAG8851371.1"/>
    <property type="molecule type" value="Genomic_DNA"/>
</dbReference>
<accession>A0ABN7XA33</accession>
<protein>
    <submittedName>
        <fullName evidence="1">5862_t:CDS:1</fullName>
    </submittedName>
</protein>
<feature type="non-terminal residue" evidence="1">
    <location>
        <position position="1"/>
    </location>
</feature>
<gene>
    <name evidence="1" type="ORF">GMARGA_LOCUS40706</name>
</gene>
<organism evidence="1 2">
    <name type="scientific">Gigaspora margarita</name>
    <dbReference type="NCBI Taxonomy" id="4874"/>
    <lineage>
        <taxon>Eukaryota</taxon>
        <taxon>Fungi</taxon>
        <taxon>Fungi incertae sedis</taxon>
        <taxon>Mucoromycota</taxon>
        <taxon>Glomeromycotina</taxon>
        <taxon>Glomeromycetes</taxon>
        <taxon>Diversisporales</taxon>
        <taxon>Gigasporaceae</taxon>
        <taxon>Gigaspora</taxon>
    </lineage>
</organism>
<proteinExistence type="predicted"/>
<dbReference type="Proteomes" id="UP000789901">
    <property type="component" value="Unassembled WGS sequence"/>
</dbReference>
<keyword evidence="2" id="KW-1185">Reference proteome</keyword>